<gene>
    <name evidence="1" type="ORF">TRM7615_01602</name>
</gene>
<reference evidence="2" key="1">
    <citation type="submission" date="2018-03" db="EMBL/GenBank/DDBJ databases">
        <authorList>
            <person name="Rodrigo-Torres L."/>
            <person name="Arahal R. D."/>
            <person name="Lucena T."/>
        </authorList>
    </citation>
    <scope>NUCLEOTIDE SEQUENCE [LARGE SCALE GENOMIC DNA]</scope>
    <source>
        <strain evidence="2">CECT 7615</strain>
    </source>
</reference>
<protein>
    <recommendedName>
        <fullName evidence="3">DSBA-like thioredoxin domain-containing protein</fullName>
    </recommendedName>
</protein>
<keyword evidence="2" id="KW-1185">Reference proteome</keyword>
<dbReference type="AlphaFoldDB" id="A0A2R8C6W6"/>
<organism evidence="1 2">
    <name type="scientific">Falsiruegeria mediterranea M17</name>
    <dbReference type="NCBI Taxonomy" id="1200281"/>
    <lineage>
        <taxon>Bacteria</taxon>
        <taxon>Pseudomonadati</taxon>
        <taxon>Pseudomonadota</taxon>
        <taxon>Alphaproteobacteria</taxon>
        <taxon>Rhodobacterales</taxon>
        <taxon>Roseobacteraceae</taxon>
        <taxon>Falsiruegeria</taxon>
    </lineage>
</organism>
<evidence type="ECO:0008006" key="3">
    <source>
        <dbReference type="Google" id="ProtNLM"/>
    </source>
</evidence>
<evidence type="ECO:0000313" key="2">
    <source>
        <dbReference type="Proteomes" id="UP000244898"/>
    </source>
</evidence>
<dbReference type="Gene3D" id="3.40.30.10">
    <property type="entry name" value="Glutaredoxin"/>
    <property type="match status" value="1"/>
</dbReference>
<accession>A0A2R8C6W6</accession>
<dbReference type="Proteomes" id="UP000244898">
    <property type="component" value="Unassembled WGS sequence"/>
</dbReference>
<proteinExistence type="predicted"/>
<name>A0A2R8C6W6_9RHOB</name>
<evidence type="ECO:0000313" key="1">
    <source>
        <dbReference type="EMBL" id="SPJ28106.1"/>
    </source>
</evidence>
<dbReference type="EMBL" id="ONZG01000003">
    <property type="protein sequence ID" value="SPJ28106.1"/>
    <property type="molecule type" value="Genomic_DNA"/>
</dbReference>
<sequence>MTRFIYIYDTLCDWCYGAAPVIDALTVFSIDHSLDEGRRRPRKSVRHARDCRLNAAPKVPLPC</sequence>